<protein>
    <submittedName>
        <fullName evidence="1">Uncharacterized protein</fullName>
    </submittedName>
</protein>
<organism evidence="1 2">
    <name type="scientific">Tilletia horrida</name>
    <dbReference type="NCBI Taxonomy" id="155126"/>
    <lineage>
        <taxon>Eukaryota</taxon>
        <taxon>Fungi</taxon>
        <taxon>Dikarya</taxon>
        <taxon>Basidiomycota</taxon>
        <taxon>Ustilaginomycotina</taxon>
        <taxon>Exobasidiomycetes</taxon>
        <taxon>Tilletiales</taxon>
        <taxon>Tilletiaceae</taxon>
        <taxon>Tilletia</taxon>
    </lineage>
</organism>
<keyword evidence="2" id="KW-1185">Reference proteome</keyword>
<evidence type="ECO:0000313" key="1">
    <source>
        <dbReference type="EMBL" id="KAK0542973.1"/>
    </source>
</evidence>
<accession>A0AAN6JNK3</accession>
<dbReference type="Proteomes" id="UP001176517">
    <property type="component" value="Unassembled WGS sequence"/>
</dbReference>
<sequence length="118" mass="13306">MSLVHQSVSLSYPAFKALKDIREHCLQAFDNYLSTAIDGALQLPPIPAPVELLRRVDANDSAGVEHAQRRNTELKFQKRKLSVEKAYINFNKTMLTIQVRDKRREKATSSLEAADAPL</sequence>
<reference evidence="1" key="1">
    <citation type="journal article" date="2023" name="PhytoFront">
        <title>Draft Genome Resources of Seven Strains of Tilletia horrida, Causal Agent of Kernel Smut of Rice.</title>
        <authorList>
            <person name="Khanal S."/>
            <person name="Antony Babu S."/>
            <person name="Zhou X.G."/>
        </authorList>
    </citation>
    <scope>NUCLEOTIDE SEQUENCE</scope>
    <source>
        <strain evidence="1">TX6</strain>
    </source>
</reference>
<gene>
    <name evidence="1" type="ORF">OC846_006570</name>
</gene>
<dbReference type="AlphaFoldDB" id="A0AAN6JNK3"/>
<evidence type="ECO:0000313" key="2">
    <source>
        <dbReference type="Proteomes" id="UP001176517"/>
    </source>
</evidence>
<proteinExistence type="predicted"/>
<name>A0AAN6JNK3_9BASI</name>
<dbReference type="EMBL" id="JAPDMZ010000418">
    <property type="protein sequence ID" value="KAK0542973.1"/>
    <property type="molecule type" value="Genomic_DNA"/>
</dbReference>
<comment type="caution">
    <text evidence="1">The sequence shown here is derived from an EMBL/GenBank/DDBJ whole genome shotgun (WGS) entry which is preliminary data.</text>
</comment>